<dbReference type="EMBL" id="JAHRIQ010078176">
    <property type="protein sequence ID" value="MEQ2246370.1"/>
    <property type="molecule type" value="Genomic_DNA"/>
</dbReference>
<sequence>MATFTYIITYLMFSNHHGALKSLQFMFYWRAGGSVGRVDAPWAETLVLDPIVLGLILGLGSIGCLSSPALSTLIPVKYLPLVPKTSSNKYFINKQLIPV</sequence>
<evidence type="ECO:0000313" key="2">
    <source>
        <dbReference type="Proteomes" id="UP001482620"/>
    </source>
</evidence>
<organism evidence="1 2">
    <name type="scientific">Ilyodon furcidens</name>
    <name type="common">goldbreast splitfin</name>
    <dbReference type="NCBI Taxonomy" id="33524"/>
    <lineage>
        <taxon>Eukaryota</taxon>
        <taxon>Metazoa</taxon>
        <taxon>Chordata</taxon>
        <taxon>Craniata</taxon>
        <taxon>Vertebrata</taxon>
        <taxon>Euteleostomi</taxon>
        <taxon>Actinopterygii</taxon>
        <taxon>Neopterygii</taxon>
        <taxon>Teleostei</taxon>
        <taxon>Neoteleostei</taxon>
        <taxon>Acanthomorphata</taxon>
        <taxon>Ovalentaria</taxon>
        <taxon>Atherinomorphae</taxon>
        <taxon>Cyprinodontiformes</taxon>
        <taxon>Goodeidae</taxon>
        <taxon>Ilyodon</taxon>
    </lineage>
</organism>
<comment type="caution">
    <text evidence="1">The sequence shown here is derived from an EMBL/GenBank/DDBJ whole genome shotgun (WGS) entry which is preliminary data.</text>
</comment>
<protein>
    <submittedName>
        <fullName evidence="1">Uncharacterized protein</fullName>
    </submittedName>
</protein>
<reference evidence="1 2" key="1">
    <citation type="submission" date="2021-06" db="EMBL/GenBank/DDBJ databases">
        <authorList>
            <person name="Palmer J.M."/>
        </authorList>
    </citation>
    <scope>NUCLEOTIDE SEQUENCE [LARGE SCALE GENOMIC DNA]</scope>
    <source>
        <strain evidence="2">if_2019</strain>
        <tissue evidence="1">Muscle</tissue>
    </source>
</reference>
<gene>
    <name evidence="1" type="ORF">ILYODFUR_037797</name>
</gene>
<proteinExistence type="predicted"/>
<dbReference type="Proteomes" id="UP001482620">
    <property type="component" value="Unassembled WGS sequence"/>
</dbReference>
<accession>A0ABV0UMN2</accession>
<evidence type="ECO:0000313" key="1">
    <source>
        <dbReference type="EMBL" id="MEQ2246370.1"/>
    </source>
</evidence>
<name>A0ABV0UMN2_9TELE</name>
<keyword evidence="2" id="KW-1185">Reference proteome</keyword>